<evidence type="ECO:0000256" key="3">
    <source>
        <dbReference type="ARBA" id="ARBA00022490"/>
    </source>
</evidence>
<dbReference type="PROSITE" id="PS51450">
    <property type="entry name" value="LRR"/>
    <property type="match status" value="3"/>
</dbReference>
<reference evidence="15 16" key="1">
    <citation type="journal article" date="2018" name="Elife">
        <title>Firefly genomes illuminate parallel origins of bioluminescence in beetles.</title>
        <authorList>
            <person name="Fallon T.R."/>
            <person name="Lower S.E."/>
            <person name="Chang C.H."/>
            <person name="Bessho-Uehara M."/>
            <person name="Martin G.J."/>
            <person name="Bewick A.J."/>
            <person name="Behringer M."/>
            <person name="Debat H.J."/>
            <person name="Wong I."/>
            <person name="Day J.C."/>
            <person name="Suvorov A."/>
            <person name="Silva C.J."/>
            <person name="Stanger-Hall K.F."/>
            <person name="Hall D.W."/>
            <person name="Schmitz R.J."/>
            <person name="Nelson D.R."/>
            <person name="Lewis S.M."/>
            <person name="Shigenobu S."/>
            <person name="Bybee S.M."/>
            <person name="Larracuente A.M."/>
            <person name="Oba Y."/>
            <person name="Weng J.K."/>
        </authorList>
    </citation>
    <scope>NUCLEOTIDE SEQUENCE [LARGE SCALE GENOMIC DNA]</scope>
    <source>
        <strain evidence="15">1611_PpyrPB1</strain>
        <tissue evidence="15">Whole body</tissue>
    </source>
</reference>
<protein>
    <recommendedName>
        <fullName evidence="11">Dynein axonemal assembly factor 1 homolog</fullName>
    </recommendedName>
    <alternativeName>
        <fullName evidence="13">Dynein regulatory complex subunit 3</fullName>
    </alternativeName>
</protein>
<dbReference type="GO" id="GO:0005929">
    <property type="term" value="C:cilium"/>
    <property type="evidence" value="ECO:0007669"/>
    <property type="project" value="TreeGrafter"/>
</dbReference>
<accession>A0A5N4AFK0</accession>
<evidence type="ECO:0000256" key="8">
    <source>
        <dbReference type="ARBA" id="ARBA00023069"/>
    </source>
</evidence>
<evidence type="ECO:0000313" key="15">
    <source>
        <dbReference type="EMBL" id="KAB0796008.1"/>
    </source>
</evidence>
<evidence type="ECO:0000256" key="9">
    <source>
        <dbReference type="ARBA" id="ARBA00023212"/>
    </source>
</evidence>
<evidence type="ECO:0000256" key="1">
    <source>
        <dbReference type="ARBA" id="ARBA00003843"/>
    </source>
</evidence>
<keyword evidence="3" id="KW-0963">Cytoplasm</keyword>
<dbReference type="Gene3D" id="3.80.10.10">
    <property type="entry name" value="Ribonuclease Inhibitor"/>
    <property type="match status" value="1"/>
</dbReference>
<evidence type="ECO:0000256" key="6">
    <source>
        <dbReference type="ARBA" id="ARBA00022846"/>
    </source>
</evidence>
<comment type="similarity">
    <text evidence="12">Belongs to the DRC3 family.</text>
</comment>
<evidence type="ECO:0000256" key="5">
    <source>
        <dbReference type="ARBA" id="ARBA00022737"/>
    </source>
</evidence>
<keyword evidence="16" id="KW-1185">Reference proteome</keyword>
<dbReference type="FunCoup" id="A0A5N4AFK0">
    <property type="interactions" value="51"/>
</dbReference>
<dbReference type="PANTHER" id="PTHR45973">
    <property type="entry name" value="PROTEIN PHOSPHATASE 1 REGULATORY SUBUNIT SDS22-RELATED"/>
    <property type="match status" value="1"/>
</dbReference>
<dbReference type="InParanoid" id="A0A5N4AFK0"/>
<dbReference type="PANTHER" id="PTHR45973:SF12">
    <property type="entry name" value="DYNEIN REGULATORY COMPLEX SUBUNIT 3"/>
    <property type="match status" value="1"/>
</dbReference>
<evidence type="ECO:0000256" key="11">
    <source>
        <dbReference type="ARBA" id="ARBA00024433"/>
    </source>
</evidence>
<dbReference type="InterPro" id="IPR025875">
    <property type="entry name" value="Leu-rich_rpt_4"/>
</dbReference>
<evidence type="ECO:0000256" key="7">
    <source>
        <dbReference type="ARBA" id="ARBA00023054"/>
    </source>
</evidence>
<dbReference type="InterPro" id="IPR001611">
    <property type="entry name" value="Leu-rich_rpt"/>
</dbReference>
<proteinExistence type="inferred from homology"/>
<keyword evidence="5" id="KW-0677">Repeat</keyword>
<dbReference type="Pfam" id="PF12799">
    <property type="entry name" value="LRR_4"/>
    <property type="match status" value="1"/>
</dbReference>
<keyword evidence="9" id="KW-0206">Cytoskeleton</keyword>
<evidence type="ECO:0000256" key="10">
    <source>
        <dbReference type="ARBA" id="ARBA00023273"/>
    </source>
</evidence>
<evidence type="ECO:0000256" key="13">
    <source>
        <dbReference type="ARBA" id="ARBA00040950"/>
    </source>
</evidence>
<evidence type="ECO:0000256" key="2">
    <source>
        <dbReference type="ARBA" id="ARBA00004611"/>
    </source>
</evidence>
<sequence length="546" mass="63326">MDRCKREEPKVINTKMINDCINLHRPRGEAGRIQQEEGIPLEEVEQLRLEFLNILRIDHLWMLTSLTKLSLSHNLIERIENLDVLVNLKELDLSFNKIVKIENLGKLVNVEILSLFSNLITTIENLDELAKLLIFTIGQNCITDRRNVFYLRRFTHLQSVNMAGNPCADSEDFLIFVSGFLPQVTYYQYAIILESDRELGLQTFSKLHDEVLIEEAKRKAILDQIEAERAEEELHVGSFVEFLGSSYLFDQMFKDDTEGMAFLLVNSAQQGHYLDYKEQFTKFTKQIFDLGQVQYKIRKTEVDEFFATINGAKSKSQLLSIEKMEEFLLKKEDIFAKVKKLQEEIENDHCNNEQCNESLQVYSDEYNDLLHKAWKELMALELTLYEQMEEVISNFEQTITEMVNYFIENAQGYFTELRNLEQAYSENLGVEAVALLTLAGTKDDYPLPEDLKIIMSDKEILNNALGASHDAHLLAIDVREDTLVGKARSWLHNLVSGLTRQEVMRNRGKVLEINHFLDIQREEFEELHSYLTLPATLETDLNALLN</sequence>
<dbReference type="AlphaFoldDB" id="A0A5N4AFK0"/>
<dbReference type="Proteomes" id="UP000327044">
    <property type="component" value="Unassembled WGS sequence"/>
</dbReference>
<keyword evidence="8" id="KW-0969">Cilium</keyword>
<name>A0A5N4AFK0_PHOPY</name>
<dbReference type="EMBL" id="VVIM01000007">
    <property type="protein sequence ID" value="KAB0796008.1"/>
    <property type="molecule type" value="Genomic_DNA"/>
</dbReference>
<organism evidence="15 16">
    <name type="scientific">Photinus pyralis</name>
    <name type="common">Common eastern firefly</name>
    <name type="synonym">Lampyris pyralis</name>
    <dbReference type="NCBI Taxonomy" id="7054"/>
    <lineage>
        <taxon>Eukaryota</taxon>
        <taxon>Metazoa</taxon>
        <taxon>Ecdysozoa</taxon>
        <taxon>Arthropoda</taxon>
        <taxon>Hexapoda</taxon>
        <taxon>Insecta</taxon>
        <taxon>Pterygota</taxon>
        <taxon>Neoptera</taxon>
        <taxon>Endopterygota</taxon>
        <taxon>Coleoptera</taxon>
        <taxon>Polyphaga</taxon>
        <taxon>Elateriformia</taxon>
        <taxon>Elateroidea</taxon>
        <taxon>Lampyridae</taxon>
        <taxon>Lampyrinae</taxon>
        <taxon>Photinus</taxon>
    </lineage>
</organism>
<comment type="caution">
    <text evidence="15">The sequence shown here is derived from an EMBL/GenBank/DDBJ whole genome shotgun (WGS) entry which is preliminary data.</text>
</comment>
<evidence type="ECO:0000313" key="16">
    <source>
        <dbReference type="Proteomes" id="UP000327044"/>
    </source>
</evidence>
<keyword evidence="6" id="KW-0282">Flagellum</keyword>
<evidence type="ECO:0000256" key="14">
    <source>
        <dbReference type="SAM" id="Coils"/>
    </source>
</evidence>
<feature type="coiled-coil region" evidence="14">
    <location>
        <begin position="324"/>
        <end position="358"/>
    </location>
</feature>
<dbReference type="SUPFAM" id="SSF52075">
    <property type="entry name" value="Outer arm dynein light chain 1"/>
    <property type="match status" value="1"/>
</dbReference>
<gene>
    <name evidence="15" type="ORF">PPYR_10069</name>
</gene>
<evidence type="ECO:0000256" key="12">
    <source>
        <dbReference type="ARBA" id="ARBA00038378"/>
    </source>
</evidence>
<keyword evidence="10" id="KW-0966">Cell projection</keyword>
<dbReference type="OrthoDB" id="27917at2759"/>
<comment type="subcellular location">
    <subcellularLocation>
        <location evidence="2">Cytoplasm</location>
        <location evidence="2">Cytoskeleton</location>
        <location evidence="2">Flagellum axoneme</location>
    </subcellularLocation>
</comment>
<keyword evidence="4" id="KW-0433">Leucine-rich repeat</keyword>
<comment type="function">
    <text evidence="1">Cilium-specific protein required for cilia structures.</text>
</comment>
<dbReference type="InterPro" id="IPR050576">
    <property type="entry name" value="Cilia_flagella_integrity"/>
</dbReference>
<evidence type="ECO:0000256" key="4">
    <source>
        <dbReference type="ARBA" id="ARBA00022614"/>
    </source>
</evidence>
<dbReference type="SMART" id="SM00365">
    <property type="entry name" value="LRR_SD22"/>
    <property type="match status" value="3"/>
</dbReference>
<keyword evidence="7 14" id="KW-0175">Coiled coil</keyword>
<dbReference type="InterPro" id="IPR032675">
    <property type="entry name" value="LRR_dom_sf"/>
</dbReference>